<keyword evidence="1" id="KW-1133">Transmembrane helix</keyword>
<evidence type="ECO:0000313" key="2">
    <source>
        <dbReference type="EMBL" id="OAX38074.1"/>
    </source>
</evidence>
<name>A0A1B7MZP8_9AGAM</name>
<dbReference type="EMBL" id="KV448314">
    <property type="protein sequence ID" value="OAX38074.1"/>
    <property type="molecule type" value="Genomic_DNA"/>
</dbReference>
<keyword evidence="1" id="KW-0812">Transmembrane</keyword>
<dbReference type="Proteomes" id="UP000092154">
    <property type="component" value="Unassembled WGS sequence"/>
</dbReference>
<proteinExistence type="predicted"/>
<dbReference type="AlphaFoldDB" id="A0A1B7MZP8"/>
<keyword evidence="3" id="KW-1185">Reference proteome</keyword>
<keyword evidence="1" id="KW-0472">Membrane</keyword>
<evidence type="ECO:0000313" key="3">
    <source>
        <dbReference type="Proteomes" id="UP000092154"/>
    </source>
</evidence>
<reference evidence="2 3" key="1">
    <citation type="submission" date="2016-06" db="EMBL/GenBank/DDBJ databases">
        <title>Comparative genomics of the ectomycorrhizal sister species Rhizopogon vinicolor and Rhizopogon vesiculosus (Basidiomycota: Boletales) reveals a divergence of the mating type B locus.</title>
        <authorList>
            <consortium name="DOE Joint Genome Institute"/>
            <person name="Mujic A.B."/>
            <person name="Kuo A."/>
            <person name="Tritt A."/>
            <person name="Lipzen A."/>
            <person name="Chen C."/>
            <person name="Johnson J."/>
            <person name="Sharma A."/>
            <person name="Barry K."/>
            <person name="Grigoriev I.V."/>
            <person name="Spatafora J.W."/>
        </authorList>
    </citation>
    <scope>NUCLEOTIDE SEQUENCE [LARGE SCALE GENOMIC DNA]</scope>
    <source>
        <strain evidence="2 3">AM-OR11-026</strain>
    </source>
</reference>
<organism evidence="2 3">
    <name type="scientific">Rhizopogon vinicolor AM-OR11-026</name>
    <dbReference type="NCBI Taxonomy" id="1314800"/>
    <lineage>
        <taxon>Eukaryota</taxon>
        <taxon>Fungi</taxon>
        <taxon>Dikarya</taxon>
        <taxon>Basidiomycota</taxon>
        <taxon>Agaricomycotina</taxon>
        <taxon>Agaricomycetes</taxon>
        <taxon>Agaricomycetidae</taxon>
        <taxon>Boletales</taxon>
        <taxon>Suillineae</taxon>
        <taxon>Rhizopogonaceae</taxon>
        <taxon>Rhizopogon</taxon>
    </lineage>
</organism>
<evidence type="ECO:0000256" key="1">
    <source>
        <dbReference type="SAM" id="Phobius"/>
    </source>
</evidence>
<accession>A0A1B7MZP8</accession>
<gene>
    <name evidence="2" type="ORF">K503DRAFT_770847</name>
</gene>
<feature type="transmembrane region" description="Helical" evidence="1">
    <location>
        <begin position="12"/>
        <end position="29"/>
    </location>
</feature>
<protein>
    <submittedName>
        <fullName evidence="2">Uncharacterized protein</fullName>
    </submittedName>
</protein>
<dbReference type="InParanoid" id="A0A1B7MZP8"/>
<sequence>MNALAGTDLQVLVLIVSTLIFAGFSAIRLSSCPSPHFARTPQALLFLQCHF</sequence>